<keyword evidence="1" id="KW-0547">Nucleotide-binding</keyword>
<evidence type="ECO:0000259" key="3">
    <source>
        <dbReference type="Pfam" id="PF01656"/>
    </source>
</evidence>
<gene>
    <name evidence="4" type="ORF">ENW96_04925</name>
</gene>
<dbReference type="Pfam" id="PF01656">
    <property type="entry name" value="CbiA"/>
    <property type="match status" value="1"/>
</dbReference>
<evidence type="ECO:0000313" key="4">
    <source>
        <dbReference type="EMBL" id="HGF33720.1"/>
    </source>
</evidence>
<keyword evidence="2" id="KW-0067">ATP-binding</keyword>
<reference evidence="4" key="1">
    <citation type="journal article" date="2020" name="mSystems">
        <title>Genome- and Community-Level Interaction Insights into Carbon Utilization and Element Cycling Functions of Hydrothermarchaeota in Hydrothermal Sediment.</title>
        <authorList>
            <person name="Zhou Z."/>
            <person name="Liu Y."/>
            <person name="Xu W."/>
            <person name="Pan J."/>
            <person name="Luo Z.H."/>
            <person name="Li M."/>
        </authorList>
    </citation>
    <scope>NUCLEOTIDE SEQUENCE [LARGE SCALE GENOMIC DNA]</scope>
    <source>
        <strain evidence="4">SpSt-897</strain>
    </source>
</reference>
<dbReference type="Gene3D" id="3.40.50.300">
    <property type="entry name" value="P-loop containing nucleotide triphosphate hydrolases"/>
    <property type="match status" value="1"/>
</dbReference>
<evidence type="ECO:0000256" key="1">
    <source>
        <dbReference type="ARBA" id="ARBA00022741"/>
    </source>
</evidence>
<dbReference type="CDD" id="cd02038">
    <property type="entry name" value="FlhG-like"/>
    <property type="match status" value="1"/>
</dbReference>
<dbReference type="InterPro" id="IPR025501">
    <property type="entry name" value="MinD_FleN"/>
</dbReference>
<dbReference type="SUPFAM" id="SSF52540">
    <property type="entry name" value="P-loop containing nucleoside triphosphate hydrolases"/>
    <property type="match status" value="1"/>
</dbReference>
<dbReference type="GO" id="GO:0005829">
    <property type="term" value="C:cytosol"/>
    <property type="evidence" value="ECO:0007669"/>
    <property type="project" value="TreeGrafter"/>
</dbReference>
<dbReference type="PANTHER" id="PTHR43384:SF4">
    <property type="entry name" value="CELLULOSE BIOSYNTHESIS PROTEIN BCSQ-RELATED"/>
    <property type="match status" value="1"/>
</dbReference>
<dbReference type="InterPro" id="IPR033875">
    <property type="entry name" value="FlhG"/>
</dbReference>
<dbReference type="GO" id="GO:0016887">
    <property type="term" value="F:ATP hydrolysis activity"/>
    <property type="evidence" value="ECO:0007669"/>
    <property type="project" value="TreeGrafter"/>
</dbReference>
<dbReference type="InterPro" id="IPR027417">
    <property type="entry name" value="P-loop_NTPase"/>
</dbReference>
<dbReference type="PIRSF" id="PIRSF003092">
    <property type="entry name" value="MinD"/>
    <property type="match status" value="1"/>
</dbReference>
<accession>A0A7C3V7A8</accession>
<protein>
    <submittedName>
        <fullName evidence="4">MinD/ParA family protein</fullName>
    </submittedName>
</protein>
<evidence type="ECO:0000256" key="2">
    <source>
        <dbReference type="ARBA" id="ARBA00022840"/>
    </source>
</evidence>
<dbReference type="EMBL" id="DTMF01000129">
    <property type="protein sequence ID" value="HGF33720.1"/>
    <property type="molecule type" value="Genomic_DNA"/>
</dbReference>
<dbReference type="GO" id="GO:0051782">
    <property type="term" value="P:negative regulation of cell division"/>
    <property type="evidence" value="ECO:0007669"/>
    <property type="project" value="TreeGrafter"/>
</dbReference>
<dbReference type="AlphaFoldDB" id="A0A7C3V7A8"/>
<dbReference type="InterPro" id="IPR002586">
    <property type="entry name" value="CobQ/CobB/MinD/ParA_Nub-bd_dom"/>
</dbReference>
<name>A0A7C3V7A8_9BACT</name>
<feature type="domain" description="CobQ/CobB/MinD/ParA nucleotide binding" evidence="3">
    <location>
        <begin position="40"/>
        <end position="259"/>
    </location>
</feature>
<dbReference type="GO" id="GO:0005524">
    <property type="term" value="F:ATP binding"/>
    <property type="evidence" value="ECO:0007669"/>
    <property type="project" value="UniProtKB-KW"/>
</dbReference>
<dbReference type="InterPro" id="IPR050625">
    <property type="entry name" value="ParA/MinD_ATPase"/>
</dbReference>
<dbReference type="GO" id="GO:0009898">
    <property type="term" value="C:cytoplasmic side of plasma membrane"/>
    <property type="evidence" value="ECO:0007669"/>
    <property type="project" value="TreeGrafter"/>
</dbReference>
<comment type="caution">
    <text evidence="4">The sequence shown here is derived from an EMBL/GenBank/DDBJ whole genome shotgun (WGS) entry which is preliminary data.</text>
</comment>
<proteinExistence type="predicted"/>
<dbReference type="PANTHER" id="PTHR43384">
    <property type="entry name" value="SEPTUM SITE-DETERMINING PROTEIN MIND HOMOLOG, CHLOROPLASTIC-RELATED"/>
    <property type="match status" value="1"/>
</dbReference>
<sequence>MAGKLKGDDGMNRSLLEELNDLPQAGLSLESPGPGNIRVIAVTSGKGGVGKSNIVVNLGLALARLGQKVLLIDADLGLANLDILLGLTPRFTIHDLLSLRRSLPEVMVDGPEGIKILPASSGIPELADLDKHQKMFLLNELDDYSEKIDVVLIDTGAGISRNVLFFNIAALERIVVVNNEPTSITDAYALIKILASKHGENHYKLLVNGLAKLREGEMVYRTMLRVTERFLGNGISLEYLGVIPYDEAIPRAVLKQQPVLSLFPRAKVSQSFTSLAKRLWDSSTPTELGSNIKFFWRRLLKYQL</sequence>
<organism evidence="4">
    <name type="scientific">Desulfobacca acetoxidans</name>
    <dbReference type="NCBI Taxonomy" id="60893"/>
    <lineage>
        <taxon>Bacteria</taxon>
        <taxon>Pseudomonadati</taxon>
        <taxon>Thermodesulfobacteriota</taxon>
        <taxon>Desulfobaccia</taxon>
        <taxon>Desulfobaccales</taxon>
        <taxon>Desulfobaccaceae</taxon>
        <taxon>Desulfobacca</taxon>
    </lineage>
</organism>